<evidence type="ECO:0000313" key="6">
    <source>
        <dbReference type="EMBL" id="RKP13899.1"/>
    </source>
</evidence>
<dbReference type="Proteomes" id="UP000267251">
    <property type="component" value="Unassembled WGS sequence"/>
</dbReference>
<dbReference type="NCBIfam" id="TIGR01694">
    <property type="entry name" value="MTAP"/>
    <property type="match status" value="1"/>
</dbReference>
<dbReference type="EMBL" id="KZ987922">
    <property type="protein sequence ID" value="RKP13899.1"/>
    <property type="molecule type" value="Genomic_DNA"/>
</dbReference>
<comment type="subunit">
    <text evidence="4">Homotrimer.</text>
</comment>
<dbReference type="InterPro" id="IPR000845">
    <property type="entry name" value="Nucleoside_phosphorylase_d"/>
</dbReference>
<dbReference type="GO" id="GO:0017061">
    <property type="term" value="F:S-methyl-5-thioadenosine phosphorylase activity"/>
    <property type="evidence" value="ECO:0007669"/>
    <property type="project" value="UniProtKB-UniRule"/>
</dbReference>
<evidence type="ECO:0000256" key="4">
    <source>
        <dbReference type="HAMAP-Rule" id="MF_03155"/>
    </source>
</evidence>
<keyword evidence="4" id="KW-0539">Nucleus</keyword>
<evidence type="ECO:0000313" key="7">
    <source>
        <dbReference type="Proteomes" id="UP000267251"/>
    </source>
</evidence>
<evidence type="ECO:0000256" key="2">
    <source>
        <dbReference type="ARBA" id="ARBA00022679"/>
    </source>
</evidence>
<protein>
    <recommendedName>
        <fullName evidence="4">S-methyl-5'-thioadenosine phosphorylase</fullName>
        <ecNumber evidence="4">2.4.2.28</ecNumber>
    </recommendedName>
    <alternativeName>
        <fullName evidence="4">5'-methylthioadenosine phosphorylase</fullName>
        <shortName evidence="4">MTA phosphorylase</shortName>
        <shortName evidence="4">MTAP</shortName>
        <shortName evidence="4">MTAPase</shortName>
    </alternativeName>
</protein>
<dbReference type="PROSITE" id="PS01240">
    <property type="entry name" value="PNP_MTAP_2"/>
    <property type="match status" value="1"/>
</dbReference>
<dbReference type="FunFam" id="3.40.50.1580:FF:000008">
    <property type="entry name" value="S-methyl-5'-thioadenosine phosphorylase"/>
    <property type="match status" value="1"/>
</dbReference>
<dbReference type="OrthoDB" id="431409at2759"/>
<feature type="binding site" evidence="4">
    <location>
        <position position="179"/>
    </location>
    <ligand>
        <name>substrate</name>
    </ligand>
</feature>
<accession>A0A4V1IYA7</accession>
<comment type="similarity">
    <text evidence="4">Belongs to the PNP/MTAP phosphorylase family. MTAP subfamily.</text>
</comment>
<dbReference type="CDD" id="cd09010">
    <property type="entry name" value="MTAP_SsMTAPII_like_MTIP"/>
    <property type="match status" value="1"/>
</dbReference>
<comment type="function">
    <text evidence="4">Catalyzes the reversible phosphorylation of S-methyl-5'-thioadenosine (MTA) to adenine and 5-methylthioribose-1-phosphate. Involved in the breakdown of MTA, a major by-product of polyamine biosynthesis. Responsible for the first step in the methionine salvage pathway after MTA has been generated from S-adenosylmethionine. Has broad substrate specificity with 6-aminopurine nucleosides as preferred substrates.</text>
</comment>
<feature type="domain" description="Nucleoside phosphorylase" evidence="5">
    <location>
        <begin position="9"/>
        <end position="237"/>
    </location>
</feature>
<dbReference type="Gene3D" id="3.40.50.1580">
    <property type="entry name" value="Nucleoside phosphorylase domain"/>
    <property type="match status" value="1"/>
</dbReference>
<feature type="binding site" evidence="4">
    <location>
        <begin position="93"/>
        <end position="94"/>
    </location>
    <ligand>
        <name>phosphate</name>
        <dbReference type="ChEBI" id="CHEBI:43474"/>
    </ligand>
</feature>
<keyword evidence="4" id="KW-0963">Cytoplasm</keyword>
<organism evidence="6 7">
    <name type="scientific">Piptocephalis cylindrospora</name>
    <dbReference type="NCBI Taxonomy" id="1907219"/>
    <lineage>
        <taxon>Eukaryota</taxon>
        <taxon>Fungi</taxon>
        <taxon>Fungi incertae sedis</taxon>
        <taxon>Zoopagomycota</taxon>
        <taxon>Zoopagomycotina</taxon>
        <taxon>Zoopagomycetes</taxon>
        <taxon>Zoopagales</taxon>
        <taxon>Piptocephalidaceae</taxon>
        <taxon>Piptocephalis</taxon>
    </lineage>
</organism>
<dbReference type="PANTHER" id="PTHR42679:SF2">
    <property type="entry name" value="S-METHYL-5'-THIOADENOSINE PHOSPHORYLASE"/>
    <property type="match status" value="1"/>
</dbReference>
<dbReference type="InterPro" id="IPR010044">
    <property type="entry name" value="MTAP"/>
</dbReference>
<dbReference type="GO" id="GO:0019509">
    <property type="term" value="P:L-methionine salvage from methylthioadenosine"/>
    <property type="evidence" value="ECO:0007669"/>
    <property type="project" value="UniProtKB-UniRule"/>
</dbReference>
<dbReference type="Pfam" id="PF01048">
    <property type="entry name" value="PNP_UDP_1"/>
    <property type="match status" value="1"/>
</dbReference>
<dbReference type="InterPro" id="IPR018099">
    <property type="entry name" value="Purine_phosphorylase-2_CS"/>
</dbReference>
<dbReference type="GO" id="GO:0006166">
    <property type="term" value="P:purine ribonucleoside salvage"/>
    <property type="evidence" value="ECO:0007669"/>
    <property type="project" value="UniProtKB-KW"/>
</dbReference>
<evidence type="ECO:0000259" key="5">
    <source>
        <dbReference type="Pfam" id="PF01048"/>
    </source>
</evidence>
<keyword evidence="2 4" id="KW-0808">Transferase</keyword>
<feature type="binding site" evidence="4">
    <location>
        <begin position="60"/>
        <end position="61"/>
    </location>
    <ligand>
        <name>phosphate</name>
        <dbReference type="ChEBI" id="CHEBI:43474"/>
    </ligand>
</feature>
<name>A0A4V1IYA7_9FUNG</name>
<reference evidence="7" key="1">
    <citation type="journal article" date="2018" name="Nat. Microbiol.">
        <title>Leveraging single-cell genomics to expand the fungal tree of life.</title>
        <authorList>
            <person name="Ahrendt S.R."/>
            <person name="Quandt C.A."/>
            <person name="Ciobanu D."/>
            <person name="Clum A."/>
            <person name="Salamov A."/>
            <person name="Andreopoulos B."/>
            <person name="Cheng J.F."/>
            <person name="Woyke T."/>
            <person name="Pelin A."/>
            <person name="Henrissat B."/>
            <person name="Reynolds N.K."/>
            <person name="Benny G.L."/>
            <person name="Smith M.E."/>
            <person name="James T.Y."/>
            <person name="Grigoriev I.V."/>
        </authorList>
    </citation>
    <scope>NUCLEOTIDE SEQUENCE [LARGE SCALE GENOMIC DNA]</scope>
</reference>
<dbReference type="GO" id="GO:0005829">
    <property type="term" value="C:cytosol"/>
    <property type="evidence" value="ECO:0007669"/>
    <property type="project" value="TreeGrafter"/>
</dbReference>
<comment type="pathway">
    <text evidence="4">Amino-acid biosynthesis; L-methionine biosynthesis via salvage pathway; S-methyl-5-thio-alpha-D-ribose 1-phosphate from S-methyl-5'-thioadenosine (phosphorylase route): step 1/1.</text>
</comment>
<evidence type="ECO:0000256" key="3">
    <source>
        <dbReference type="ARBA" id="ARBA00022726"/>
    </source>
</evidence>
<dbReference type="AlphaFoldDB" id="A0A4V1IYA7"/>
<dbReference type="GO" id="GO:0005634">
    <property type="term" value="C:nucleus"/>
    <property type="evidence" value="ECO:0007669"/>
    <property type="project" value="UniProtKB-SubCell"/>
</dbReference>
<feature type="binding site" evidence="4">
    <location>
        <begin position="203"/>
        <end position="205"/>
    </location>
    <ligand>
        <name>substrate</name>
    </ligand>
</feature>
<proteinExistence type="inferred from homology"/>
<dbReference type="UniPathway" id="UPA00904">
    <property type="reaction ID" value="UER00873"/>
</dbReference>
<gene>
    <name evidence="6" type="ORF">BJ684DRAFT_15737</name>
</gene>
<feature type="binding site" evidence="4">
    <location>
        <position position="180"/>
    </location>
    <ligand>
        <name>phosphate</name>
        <dbReference type="ChEBI" id="CHEBI:43474"/>
    </ligand>
</feature>
<sequence>MTRSTYPVDIAIIGGTGLYSLPGLEVMETLEVETPWGAPSSPITISRVKTEGVYVAFIARHGLHHTLNPTEVPYRANIAALKHLGARVVLSFSAVGSLREELAPGHFILPSQCIDRTKGLRPHTFFEGGAIAHVGFADPYNAGKCVHKDKTLVCMEGPAFSTRAESHMYRAWGGDVINMSGLPEAKLAREAQLAYQTVCMSTDYDCWRQGEEAVNVTSVMEVMKENGQNASALVLVLIPALAQAIKAGDGGLKEVEGIISTSCLTPLKDIPEGTRASLHYLHPEHF</sequence>
<dbReference type="HAMAP" id="MF_01963">
    <property type="entry name" value="MTAP"/>
    <property type="match status" value="1"/>
</dbReference>
<keyword evidence="7" id="KW-1185">Reference proteome</keyword>
<dbReference type="InterPro" id="IPR035994">
    <property type="entry name" value="Nucleoside_phosphorylase_sf"/>
</dbReference>
<feature type="binding site" evidence="4">
    <location>
        <position position="16"/>
    </location>
    <ligand>
        <name>phosphate</name>
        <dbReference type="ChEBI" id="CHEBI:43474"/>
    </ligand>
</feature>
<dbReference type="SUPFAM" id="SSF53167">
    <property type="entry name" value="Purine and uridine phosphorylases"/>
    <property type="match status" value="1"/>
</dbReference>
<dbReference type="EC" id="2.4.2.28" evidence="4"/>
<evidence type="ECO:0000256" key="1">
    <source>
        <dbReference type="ARBA" id="ARBA00022676"/>
    </source>
</evidence>
<keyword evidence="1 4" id="KW-0328">Glycosyltransferase</keyword>
<feature type="site" description="Important for substrate specificity" evidence="4">
    <location>
        <position position="216"/>
    </location>
</feature>
<comment type="catalytic activity">
    <reaction evidence="4">
        <text>S-methyl-5'-thioadenosine + phosphate = 5-(methylsulfanyl)-alpha-D-ribose 1-phosphate + adenine</text>
        <dbReference type="Rhea" id="RHEA:11852"/>
        <dbReference type="ChEBI" id="CHEBI:16708"/>
        <dbReference type="ChEBI" id="CHEBI:17509"/>
        <dbReference type="ChEBI" id="CHEBI:43474"/>
        <dbReference type="ChEBI" id="CHEBI:58533"/>
        <dbReference type="EC" id="2.4.2.28"/>
    </reaction>
</comment>
<dbReference type="PANTHER" id="PTHR42679">
    <property type="entry name" value="S-METHYL-5'-THIOADENOSINE PHOSPHORYLASE"/>
    <property type="match status" value="1"/>
</dbReference>
<feature type="site" description="Important for substrate specificity" evidence="4">
    <location>
        <position position="161"/>
    </location>
</feature>
<comment type="subcellular location">
    <subcellularLocation>
        <location evidence="4">Cytoplasm</location>
    </subcellularLocation>
    <subcellularLocation>
        <location evidence="4">Nucleus</location>
    </subcellularLocation>
</comment>
<keyword evidence="3 4" id="KW-0660">Purine salvage</keyword>